<sequence length="61" mass="6621">LGVPECCWYEEVFNSDSMYYAGSNMGNGPGLWAEPTGSHGRPASIQLTLPPLAVVVLKPRR</sequence>
<dbReference type="InterPro" id="IPR006048">
    <property type="entry name" value="A-amylase/branching_C"/>
</dbReference>
<feature type="non-terminal residue" evidence="2">
    <location>
        <position position="1"/>
    </location>
</feature>
<organism evidence="2">
    <name type="scientific">marine sediment metagenome</name>
    <dbReference type="NCBI Taxonomy" id="412755"/>
    <lineage>
        <taxon>unclassified sequences</taxon>
        <taxon>metagenomes</taxon>
        <taxon>ecological metagenomes</taxon>
    </lineage>
</organism>
<protein>
    <recommendedName>
        <fullName evidence="1">Alpha-amylase/branching enzyme C-terminal all beta domain-containing protein</fullName>
    </recommendedName>
</protein>
<dbReference type="Gene3D" id="2.60.40.1180">
    <property type="entry name" value="Golgi alpha-mannosidase II"/>
    <property type="match status" value="1"/>
</dbReference>
<feature type="domain" description="Alpha-amylase/branching enzyme C-terminal all beta" evidence="1">
    <location>
        <begin position="2"/>
        <end position="59"/>
    </location>
</feature>
<comment type="caution">
    <text evidence="2">The sequence shown here is derived from an EMBL/GenBank/DDBJ whole genome shotgun (WGS) entry which is preliminary data.</text>
</comment>
<dbReference type="GO" id="GO:0005975">
    <property type="term" value="P:carbohydrate metabolic process"/>
    <property type="evidence" value="ECO:0007669"/>
    <property type="project" value="InterPro"/>
</dbReference>
<dbReference type="AlphaFoldDB" id="X0XWN2"/>
<dbReference type="GO" id="GO:0043169">
    <property type="term" value="F:cation binding"/>
    <property type="evidence" value="ECO:0007669"/>
    <property type="project" value="InterPro"/>
</dbReference>
<reference evidence="2" key="1">
    <citation type="journal article" date="2014" name="Front. Microbiol.">
        <title>High frequency of phylogenetically diverse reductive dehalogenase-homologous genes in deep subseafloor sedimentary metagenomes.</title>
        <authorList>
            <person name="Kawai M."/>
            <person name="Futagami T."/>
            <person name="Toyoda A."/>
            <person name="Takaki Y."/>
            <person name="Nishi S."/>
            <person name="Hori S."/>
            <person name="Arai W."/>
            <person name="Tsubouchi T."/>
            <person name="Morono Y."/>
            <person name="Uchiyama I."/>
            <person name="Ito T."/>
            <person name="Fujiyama A."/>
            <person name="Inagaki F."/>
            <person name="Takami H."/>
        </authorList>
    </citation>
    <scope>NUCLEOTIDE SEQUENCE</scope>
    <source>
        <strain evidence="2">Expedition CK06-06</strain>
    </source>
</reference>
<evidence type="ECO:0000313" key="2">
    <source>
        <dbReference type="EMBL" id="GAG47780.1"/>
    </source>
</evidence>
<dbReference type="Pfam" id="PF02806">
    <property type="entry name" value="Alpha-amylase_C"/>
    <property type="match status" value="1"/>
</dbReference>
<dbReference type="GO" id="GO:0003824">
    <property type="term" value="F:catalytic activity"/>
    <property type="evidence" value="ECO:0007669"/>
    <property type="project" value="InterPro"/>
</dbReference>
<dbReference type="EMBL" id="BARS01058361">
    <property type="protein sequence ID" value="GAG47780.1"/>
    <property type="molecule type" value="Genomic_DNA"/>
</dbReference>
<accession>X0XWN2</accession>
<dbReference type="InterPro" id="IPR013780">
    <property type="entry name" value="Glyco_hydro_b"/>
</dbReference>
<gene>
    <name evidence="2" type="ORF">S01H1_85147</name>
</gene>
<name>X0XWN2_9ZZZZ</name>
<dbReference type="SUPFAM" id="SSF51011">
    <property type="entry name" value="Glycosyl hydrolase domain"/>
    <property type="match status" value="1"/>
</dbReference>
<evidence type="ECO:0000259" key="1">
    <source>
        <dbReference type="Pfam" id="PF02806"/>
    </source>
</evidence>
<proteinExistence type="predicted"/>